<name>A0ABQ3SK09_9ACTN</name>
<keyword evidence="2" id="KW-1185">Reference proteome</keyword>
<dbReference type="Proteomes" id="UP000613974">
    <property type="component" value="Unassembled WGS sequence"/>
</dbReference>
<evidence type="ECO:0000313" key="2">
    <source>
        <dbReference type="Proteomes" id="UP000613974"/>
    </source>
</evidence>
<protein>
    <submittedName>
        <fullName evidence="1">Uncharacterized protein</fullName>
    </submittedName>
</protein>
<proteinExistence type="predicted"/>
<accession>A0ABQ3SK09</accession>
<organism evidence="1 2">
    <name type="scientific">Streptomyces nojiriensis</name>
    <dbReference type="NCBI Taxonomy" id="66374"/>
    <lineage>
        <taxon>Bacteria</taxon>
        <taxon>Bacillati</taxon>
        <taxon>Actinomycetota</taxon>
        <taxon>Actinomycetes</taxon>
        <taxon>Kitasatosporales</taxon>
        <taxon>Streptomycetaceae</taxon>
        <taxon>Streptomyces</taxon>
    </lineage>
</organism>
<comment type="caution">
    <text evidence="1">The sequence shown here is derived from an EMBL/GenBank/DDBJ whole genome shotgun (WGS) entry which is preliminary data.</text>
</comment>
<sequence>MSSVTDTASRYSAATARIAATADSVVGREGCVMIQMMPHGTAARRPAPLPLNAAVGRRIWCERRHVASAVTPADA</sequence>
<gene>
    <name evidence="1" type="ORF">Snoj_23990</name>
</gene>
<reference evidence="2" key="1">
    <citation type="submission" date="2023-07" db="EMBL/GenBank/DDBJ databases">
        <title>Whole genome shotgun sequence of Streptomyces nojiriensis NBRC 13794.</title>
        <authorList>
            <person name="Komaki H."/>
            <person name="Tamura T."/>
        </authorList>
    </citation>
    <scope>NUCLEOTIDE SEQUENCE [LARGE SCALE GENOMIC DNA]</scope>
    <source>
        <strain evidence="2">NBRC 13794</strain>
    </source>
</reference>
<dbReference type="EMBL" id="BNEC01000003">
    <property type="protein sequence ID" value="GHI68481.1"/>
    <property type="molecule type" value="Genomic_DNA"/>
</dbReference>
<evidence type="ECO:0000313" key="1">
    <source>
        <dbReference type="EMBL" id="GHI68481.1"/>
    </source>
</evidence>